<evidence type="ECO:0000313" key="3">
    <source>
        <dbReference type="Proteomes" id="UP001286313"/>
    </source>
</evidence>
<dbReference type="EMBL" id="JAWQEG010002789">
    <property type="protein sequence ID" value="KAK3869731.1"/>
    <property type="molecule type" value="Genomic_DNA"/>
</dbReference>
<dbReference type="AlphaFoldDB" id="A0AAE1F9Q2"/>
<organism evidence="2 3">
    <name type="scientific">Petrolisthes cinctipes</name>
    <name type="common">Flat porcelain crab</name>
    <dbReference type="NCBI Taxonomy" id="88211"/>
    <lineage>
        <taxon>Eukaryota</taxon>
        <taxon>Metazoa</taxon>
        <taxon>Ecdysozoa</taxon>
        <taxon>Arthropoda</taxon>
        <taxon>Crustacea</taxon>
        <taxon>Multicrustacea</taxon>
        <taxon>Malacostraca</taxon>
        <taxon>Eumalacostraca</taxon>
        <taxon>Eucarida</taxon>
        <taxon>Decapoda</taxon>
        <taxon>Pleocyemata</taxon>
        <taxon>Anomura</taxon>
        <taxon>Galatheoidea</taxon>
        <taxon>Porcellanidae</taxon>
        <taxon>Petrolisthes</taxon>
    </lineage>
</organism>
<dbReference type="Proteomes" id="UP001286313">
    <property type="component" value="Unassembled WGS sequence"/>
</dbReference>
<accession>A0AAE1F9Q2</accession>
<dbReference type="SMART" id="SM00703">
    <property type="entry name" value="NRF"/>
    <property type="match status" value="1"/>
</dbReference>
<reference evidence="2" key="1">
    <citation type="submission" date="2023-10" db="EMBL/GenBank/DDBJ databases">
        <title>Genome assemblies of two species of porcelain crab, Petrolisthes cinctipes and Petrolisthes manimaculis (Anomura: Porcellanidae).</title>
        <authorList>
            <person name="Angst P."/>
        </authorList>
    </citation>
    <scope>NUCLEOTIDE SEQUENCE</scope>
    <source>
        <strain evidence="2">PB745_01</strain>
        <tissue evidence="2">Gill</tissue>
    </source>
</reference>
<evidence type="ECO:0000259" key="1">
    <source>
        <dbReference type="SMART" id="SM00703"/>
    </source>
</evidence>
<feature type="domain" description="Nose resistant-to-fluoxetine protein N-terminal" evidence="1">
    <location>
        <begin position="16"/>
        <end position="117"/>
    </location>
</feature>
<comment type="caution">
    <text evidence="2">The sequence shown here is derived from an EMBL/GenBank/DDBJ whole genome shotgun (WGS) entry which is preliminary data.</text>
</comment>
<dbReference type="PANTHER" id="PTHR11161:SF0">
    <property type="entry name" value="O-ACYLTRANSFERASE LIKE PROTEIN"/>
    <property type="match status" value="1"/>
</dbReference>
<evidence type="ECO:0000313" key="2">
    <source>
        <dbReference type="EMBL" id="KAK3869731.1"/>
    </source>
</evidence>
<gene>
    <name evidence="2" type="ORF">Pcinc_024959</name>
</gene>
<keyword evidence="3" id="KW-1185">Reference proteome</keyword>
<proteinExistence type="predicted"/>
<dbReference type="InterPro" id="IPR052728">
    <property type="entry name" value="O2_lipid_transport_reg"/>
</dbReference>
<name>A0AAE1F9Q2_PETCI</name>
<sequence length="165" mass="18612">MGEISKLYLPVSVQPESSCGQALANMSASLGDMSSPWALRMVDSWGKNNDGLMAGLIKMDGMYDECVTSASTDHTITGKYCRIVLFPGEYRMKEHLADWTKLIPRLPDNQNDELNPEYRLHRPRRLERDVDTRIAAIIANTTYSQLLFYGTCMPNDCTIDDLRVS</sequence>
<protein>
    <recommendedName>
        <fullName evidence="1">Nose resistant-to-fluoxetine protein N-terminal domain-containing protein</fullName>
    </recommendedName>
</protein>
<dbReference type="Pfam" id="PF20146">
    <property type="entry name" value="NRF"/>
    <property type="match status" value="1"/>
</dbReference>
<dbReference type="InterPro" id="IPR006621">
    <property type="entry name" value="Nose-resist-to-fluoxetine_N"/>
</dbReference>
<dbReference type="PANTHER" id="PTHR11161">
    <property type="entry name" value="O-ACYLTRANSFERASE"/>
    <property type="match status" value="1"/>
</dbReference>